<name>A6DQF0_9BACT</name>
<protein>
    <recommendedName>
        <fullName evidence="4">LITAF domain-containing protein</fullName>
    </recommendedName>
</protein>
<dbReference type="EMBL" id="ABCK01000019">
    <property type="protein sequence ID" value="EDM26201.1"/>
    <property type="molecule type" value="Genomic_DNA"/>
</dbReference>
<keyword evidence="1" id="KW-0812">Transmembrane</keyword>
<dbReference type="Proteomes" id="UP000004947">
    <property type="component" value="Unassembled WGS sequence"/>
</dbReference>
<feature type="transmembrane region" description="Helical" evidence="1">
    <location>
        <begin position="32"/>
        <end position="50"/>
    </location>
</feature>
<dbReference type="AlphaFoldDB" id="A6DQF0"/>
<feature type="transmembrane region" description="Helical" evidence="1">
    <location>
        <begin position="62"/>
        <end position="83"/>
    </location>
</feature>
<evidence type="ECO:0000256" key="1">
    <source>
        <dbReference type="SAM" id="Phobius"/>
    </source>
</evidence>
<gene>
    <name evidence="2" type="ORF">LNTAR_16678</name>
</gene>
<keyword evidence="1" id="KW-1133">Transmembrane helix</keyword>
<dbReference type="STRING" id="313628.LNTAR_16678"/>
<organism evidence="2 3">
    <name type="scientific">Lentisphaera araneosa HTCC2155</name>
    <dbReference type="NCBI Taxonomy" id="313628"/>
    <lineage>
        <taxon>Bacteria</taxon>
        <taxon>Pseudomonadati</taxon>
        <taxon>Lentisphaerota</taxon>
        <taxon>Lentisphaeria</taxon>
        <taxon>Lentisphaerales</taxon>
        <taxon>Lentisphaeraceae</taxon>
        <taxon>Lentisphaera</taxon>
    </lineage>
</organism>
<sequence>MSEQYSNIKCSNCQSLKTRVIHPINSRPSKSGVLFIGWFYLLFQCAFSKSKLICDSCNHEEAYSTVLSWLALFSLFFLIIIIFNSN</sequence>
<proteinExistence type="predicted"/>
<evidence type="ECO:0008006" key="4">
    <source>
        <dbReference type="Google" id="ProtNLM"/>
    </source>
</evidence>
<evidence type="ECO:0000313" key="3">
    <source>
        <dbReference type="Proteomes" id="UP000004947"/>
    </source>
</evidence>
<keyword evidence="3" id="KW-1185">Reference proteome</keyword>
<comment type="caution">
    <text evidence="2">The sequence shown here is derived from an EMBL/GenBank/DDBJ whole genome shotgun (WGS) entry which is preliminary data.</text>
</comment>
<accession>A6DQF0</accession>
<keyword evidence="1" id="KW-0472">Membrane</keyword>
<evidence type="ECO:0000313" key="2">
    <source>
        <dbReference type="EMBL" id="EDM26201.1"/>
    </source>
</evidence>
<reference evidence="2 3" key="1">
    <citation type="journal article" date="2010" name="J. Bacteriol.">
        <title>Genome sequence of Lentisphaera araneosa HTCC2155T, the type species of the order Lentisphaerales in the phylum Lentisphaerae.</title>
        <authorList>
            <person name="Thrash J.C."/>
            <person name="Cho J.C."/>
            <person name="Vergin K.L."/>
            <person name="Morris R.M."/>
            <person name="Giovannoni S.J."/>
        </authorList>
    </citation>
    <scope>NUCLEOTIDE SEQUENCE [LARGE SCALE GENOMIC DNA]</scope>
    <source>
        <strain evidence="2 3">HTCC2155</strain>
    </source>
</reference>